<evidence type="ECO:0000313" key="8">
    <source>
        <dbReference type="Proteomes" id="UP000179237"/>
    </source>
</evidence>
<comment type="cofactor">
    <cofactor evidence="1">
        <name>Zn(2+)</name>
        <dbReference type="ChEBI" id="CHEBI:29105"/>
    </cofactor>
</comment>
<dbReference type="EMBL" id="MFAQ01000046">
    <property type="protein sequence ID" value="OGD81331.1"/>
    <property type="molecule type" value="Genomic_DNA"/>
</dbReference>
<evidence type="ECO:0000256" key="4">
    <source>
        <dbReference type="ARBA" id="ARBA00022801"/>
    </source>
</evidence>
<dbReference type="SUPFAM" id="SSF55031">
    <property type="entry name" value="Bacterial exopeptidase dimerisation domain"/>
    <property type="match status" value="1"/>
</dbReference>
<name>A0A1F5FP04_9BACT</name>
<evidence type="ECO:0000256" key="3">
    <source>
        <dbReference type="ARBA" id="ARBA00022723"/>
    </source>
</evidence>
<dbReference type="InterPro" id="IPR011650">
    <property type="entry name" value="Peptidase_M20_dimer"/>
</dbReference>
<evidence type="ECO:0000256" key="5">
    <source>
        <dbReference type="ARBA" id="ARBA00022833"/>
    </source>
</evidence>
<keyword evidence="4" id="KW-0378">Hydrolase</keyword>
<protein>
    <recommendedName>
        <fullName evidence="6">Peptidase M20 dimerisation domain-containing protein</fullName>
    </recommendedName>
</protein>
<dbReference type="Proteomes" id="UP000179237">
    <property type="component" value="Unassembled WGS sequence"/>
</dbReference>
<evidence type="ECO:0000313" key="7">
    <source>
        <dbReference type="EMBL" id="OGD81331.1"/>
    </source>
</evidence>
<dbReference type="SUPFAM" id="SSF53187">
    <property type="entry name" value="Zn-dependent exopeptidases"/>
    <property type="match status" value="1"/>
</dbReference>
<proteinExistence type="inferred from homology"/>
<feature type="domain" description="Peptidase M20 dimerisation" evidence="6">
    <location>
        <begin position="162"/>
        <end position="276"/>
    </location>
</feature>
<reference evidence="7 8" key="1">
    <citation type="journal article" date="2016" name="Nat. Commun.">
        <title>Thousands of microbial genomes shed light on interconnected biogeochemical processes in an aquifer system.</title>
        <authorList>
            <person name="Anantharaman K."/>
            <person name="Brown C.T."/>
            <person name="Hug L.A."/>
            <person name="Sharon I."/>
            <person name="Castelle C.J."/>
            <person name="Probst A.J."/>
            <person name="Thomas B.C."/>
            <person name="Singh A."/>
            <person name="Wilkins M.J."/>
            <person name="Karaoz U."/>
            <person name="Brodie E.L."/>
            <person name="Williams K.H."/>
            <person name="Hubbard S.S."/>
            <person name="Banfield J.F."/>
        </authorList>
    </citation>
    <scope>NUCLEOTIDE SEQUENCE [LARGE SCALE GENOMIC DNA]</scope>
</reference>
<comment type="similarity">
    <text evidence="2">Belongs to the peptidase M20A family.</text>
</comment>
<dbReference type="AlphaFoldDB" id="A0A1F5FP04"/>
<keyword evidence="5" id="KW-0862">Zinc</keyword>
<dbReference type="InterPro" id="IPR001261">
    <property type="entry name" value="ArgE/DapE_CS"/>
</dbReference>
<evidence type="ECO:0000256" key="1">
    <source>
        <dbReference type="ARBA" id="ARBA00001947"/>
    </source>
</evidence>
<evidence type="ECO:0000256" key="2">
    <source>
        <dbReference type="ARBA" id="ARBA00006247"/>
    </source>
</evidence>
<dbReference type="PROSITE" id="PS00758">
    <property type="entry name" value="ARGE_DAPE_CPG2_1"/>
    <property type="match status" value="1"/>
</dbReference>
<dbReference type="Gene3D" id="3.40.630.10">
    <property type="entry name" value="Zn peptidases"/>
    <property type="match status" value="1"/>
</dbReference>
<gene>
    <name evidence="7" type="ORF">A2572_02310</name>
</gene>
<accession>A0A1F5FP04</accession>
<sequence length="380" mass="42509">MFETKEVLKDLIRIPSFVDEAHDERGVIEYVENFIKANTKYNYVVQDVEGERKNILVYNKPNPKIALFGHMDTVLPKVETDRPFEPREEGDKLFGLGAVDMKSGLAIMLKLMTEIQNDELAFVFSVDEEYDFKGALKLKEISDFKPEFIVNVEPTDGKILNGCRGITEFGFEVHGKSAHAGRKEFGVNAIEKAVELIQKFQKRCSELDLGDGGKTTVNLAYIQGGVLKDNGDGSSEVSGLGNIVPNYAKVVCEIRIANQDINQEFVKEEVIKISEEIGVTVSNLNFKFYLGSMLTEKIDLKDLEKAIRDTGEEVVYADISLAGYYEVQMLQDNWGCKSVVFGVSPINLSHSANEYLLLSTLEKVENILRNFIEGCTSVNA</sequence>
<dbReference type="PANTHER" id="PTHR43808">
    <property type="entry name" value="ACETYLORNITHINE DEACETYLASE"/>
    <property type="match status" value="1"/>
</dbReference>
<dbReference type="InterPro" id="IPR050072">
    <property type="entry name" value="Peptidase_M20A"/>
</dbReference>
<dbReference type="InterPro" id="IPR036264">
    <property type="entry name" value="Bact_exopeptidase_dim_dom"/>
</dbReference>
<dbReference type="Pfam" id="PF01546">
    <property type="entry name" value="Peptidase_M20"/>
    <property type="match status" value="1"/>
</dbReference>
<comment type="caution">
    <text evidence="7">The sequence shown here is derived from an EMBL/GenBank/DDBJ whole genome shotgun (WGS) entry which is preliminary data.</text>
</comment>
<dbReference type="Gene3D" id="3.30.70.360">
    <property type="match status" value="1"/>
</dbReference>
<keyword evidence="3" id="KW-0479">Metal-binding</keyword>
<evidence type="ECO:0000259" key="6">
    <source>
        <dbReference type="Pfam" id="PF07687"/>
    </source>
</evidence>
<dbReference type="GO" id="GO:0016787">
    <property type="term" value="F:hydrolase activity"/>
    <property type="evidence" value="ECO:0007669"/>
    <property type="project" value="UniProtKB-KW"/>
</dbReference>
<dbReference type="Pfam" id="PF07687">
    <property type="entry name" value="M20_dimer"/>
    <property type="match status" value="1"/>
</dbReference>
<dbReference type="InterPro" id="IPR002933">
    <property type="entry name" value="Peptidase_M20"/>
</dbReference>
<organism evidence="7 8">
    <name type="scientific">Candidatus Collierbacteria bacterium RIFOXYD1_FULL_40_9</name>
    <dbReference type="NCBI Taxonomy" id="1817731"/>
    <lineage>
        <taxon>Bacteria</taxon>
        <taxon>Candidatus Collieribacteriota</taxon>
    </lineage>
</organism>
<dbReference type="GO" id="GO:0046872">
    <property type="term" value="F:metal ion binding"/>
    <property type="evidence" value="ECO:0007669"/>
    <property type="project" value="UniProtKB-KW"/>
</dbReference>
<dbReference type="PANTHER" id="PTHR43808:SF8">
    <property type="entry name" value="PEPTIDASE M20 DIMERISATION DOMAIN-CONTAINING PROTEIN"/>
    <property type="match status" value="1"/>
</dbReference>